<evidence type="ECO:0000313" key="13">
    <source>
        <dbReference type="Proteomes" id="UP000427071"/>
    </source>
</evidence>
<dbReference type="PANTHER" id="PTHR43386">
    <property type="entry name" value="OLIGOPEPTIDE TRANSPORT SYSTEM PERMEASE PROTEIN APPC"/>
    <property type="match status" value="1"/>
</dbReference>
<evidence type="ECO:0000256" key="8">
    <source>
        <dbReference type="ARBA" id="ARBA00023136"/>
    </source>
</evidence>
<evidence type="ECO:0000313" key="12">
    <source>
        <dbReference type="EMBL" id="QGU01554.1"/>
    </source>
</evidence>
<dbReference type="Gene3D" id="1.10.3720.10">
    <property type="entry name" value="MetI-like"/>
    <property type="match status" value="1"/>
</dbReference>
<comment type="similarity">
    <text evidence="9">Belongs to the binding-protein-dependent transport system permease family.</text>
</comment>
<organism evidence="12 13">
    <name type="scientific">Corynebacterium kalinowskii</name>
    <dbReference type="NCBI Taxonomy" id="2675216"/>
    <lineage>
        <taxon>Bacteria</taxon>
        <taxon>Bacillati</taxon>
        <taxon>Actinomycetota</taxon>
        <taxon>Actinomycetes</taxon>
        <taxon>Mycobacteriales</taxon>
        <taxon>Corynebacteriaceae</taxon>
        <taxon>Corynebacterium</taxon>
    </lineage>
</organism>
<keyword evidence="13" id="KW-1185">Reference proteome</keyword>
<dbReference type="SMART" id="SM00382">
    <property type="entry name" value="AAA"/>
    <property type="match status" value="1"/>
</dbReference>
<evidence type="ECO:0000256" key="6">
    <source>
        <dbReference type="ARBA" id="ARBA00022840"/>
    </source>
</evidence>
<dbReference type="GO" id="GO:0016887">
    <property type="term" value="F:ATP hydrolysis activity"/>
    <property type="evidence" value="ECO:0007669"/>
    <property type="project" value="InterPro"/>
</dbReference>
<evidence type="ECO:0000256" key="2">
    <source>
        <dbReference type="ARBA" id="ARBA00022448"/>
    </source>
</evidence>
<keyword evidence="3" id="KW-1003">Cell membrane</keyword>
<dbReference type="PANTHER" id="PTHR43386:SF23">
    <property type="entry name" value="ABC TRANSPORTER"/>
    <property type="match status" value="1"/>
</dbReference>
<dbReference type="SUPFAM" id="SSF52540">
    <property type="entry name" value="P-loop containing nucleoside triphosphate hydrolases"/>
    <property type="match status" value="1"/>
</dbReference>
<dbReference type="PROSITE" id="PS50928">
    <property type="entry name" value="ABC_TM1"/>
    <property type="match status" value="1"/>
</dbReference>
<feature type="transmembrane region" description="Helical" evidence="9">
    <location>
        <begin position="138"/>
        <end position="158"/>
    </location>
</feature>
<reference evidence="13" key="1">
    <citation type="submission" date="2019-11" db="EMBL/GenBank/DDBJ databases">
        <title>Complete genome sequence of Corynebacterium kalinowskii 1959, a novel Corynebacterium species isolated from soil of a small paddock in Vilsendorf, Germany.</title>
        <authorList>
            <person name="Schaffert L."/>
            <person name="Ruwe M."/>
            <person name="Milse J."/>
            <person name="Hanuschka K."/>
            <person name="Ortseifen V."/>
            <person name="Droste J."/>
            <person name="Brandt D."/>
            <person name="Schlueter L."/>
            <person name="Kutter Y."/>
            <person name="Vinke S."/>
            <person name="Viehoefer P."/>
            <person name="Jacob L."/>
            <person name="Luebke N.-C."/>
            <person name="Schulte-Berndt E."/>
            <person name="Hain C."/>
            <person name="Linder M."/>
            <person name="Schmidt P."/>
            <person name="Wollenschlaeger L."/>
            <person name="Luttermann T."/>
            <person name="Thieme E."/>
            <person name="Hassa J."/>
            <person name="Haak M."/>
            <person name="Wittchen M."/>
            <person name="Mentz A."/>
            <person name="Persicke M."/>
            <person name="Busche T."/>
            <person name="Ruckert C."/>
        </authorList>
    </citation>
    <scope>NUCLEOTIDE SEQUENCE [LARGE SCALE GENOMIC DNA]</scope>
    <source>
        <strain evidence="13">1959</strain>
    </source>
</reference>
<dbReference type="KEGG" id="ckw:CKALI_03355"/>
<proteinExistence type="inferred from homology"/>
<accession>A0A6B8VJA5</accession>
<dbReference type="InterPro" id="IPR050366">
    <property type="entry name" value="BP-dependent_transpt_permease"/>
</dbReference>
<dbReference type="InterPro" id="IPR027417">
    <property type="entry name" value="P-loop_NTPase"/>
</dbReference>
<dbReference type="Gene3D" id="3.40.50.300">
    <property type="entry name" value="P-loop containing nucleotide triphosphate hydrolases"/>
    <property type="match status" value="1"/>
</dbReference>
<dbReference type="InterPro" id="IPR035906">
    <property type="entry name" value="MetI-like_sf"/>
</dbReference>
<dbReference type="GO" id="GO:0055085">
    <property type="term" value="P:transmembrane transport"/>
    <property type="evidence" value="ECO:0007669"/>
    <property type="project" value="InterPro"/>
</dbReference>
<dbReference type="CDD" id="cd06261">
    <property type="entry name" value="TM_PBP2"/>
    <property type="match status" value="1"/>
</dbReference>
<feature type="transmembrane region" description="Helical" evidence="9">
    <location>
        <begin position="59"/>
        <end position="85"/>
    </location>
</feature>
<name>A0A6B8VJA5_9CORY</name>
<feature type="domain" description="ABC transmembrane type-1" evidence="11">
    <location>
        <begin position="57"/>
        <end position="247"/>
    </location>
</feature>
<keyword evidence="2 9" id="KW-0813">Transport</keyword>
<keyword evidence="4 9" id="KW-0812">Transmembrane</keyword>
<keyword evidence="6" id="KW-0067">ATP-binding</keyword>
<sequence>MSRWIFGVLIGYALLVPLFFADGAASFATALQPPSAQHVFGTDHFGYDLFIRTAESLRASLLVGAFSAAIAAFIGAALGLVSATVGGLMDRILMRLSDAVGAIPHLILSVVIVALFKGSLTALVLAIALTHWTTVARVVRSAVLAARTSAYVEAAYGAGASHWWVLRHHLAPAAAGQIVIALAMIAPHAIWHESALSFLGLGMQPDDPSLGTLLDLARADITQGAWWTLVFPGLALLATTLAGVSLIPRKRAAEPPEHIPTGTGALKAENLTIKVGEQVLLDRVSLRVEPGTIHLLIGDSGAGKTTLAKALLGIIPAGASMSGRVSRPAAVGFLPQAFTPVRRIGPQLAEVCGKDNVAALLDRVRLEPGVAKLFPHQLSGGMVQRAGLAGALANNPAYLIADEPTSALDPELRSALLATLRELADSGIGVLLVSHDVAAATAIADQVTVLEKVRHG</sequence>
<comment type="subcellular location">
    <subcellularLocation>
        <location evidence="1 9">Cell membrane</location>
        <topology evidence="1 9">Multi-pass membrane protein</topology>
    </subcellularLocation>
</comment>
<evidence type="ECO:0000256" key="1">
    <source>
        <dbReference type="ARBA" id="ARBA00004651"/>
    </source>
</evidence>
<dbReference type="GO" id="GO:0005886">
    <property type="term" value="C:plasma membrane"/>
    <property type="evidence" value="ECO:0007669"/>
    <property type="project" value="UniProtKB-SubCell"/>
</dbReference>
<dbReference type="InterPro" id="IPR003439">
    <property type="entry name" value="ABC_transporter-like_ATP-bd"/>
</dbReference>
<dbReference type="SUPFAM" id="SSF161098">
    <property type="entry name" value="MetI-like"/>
    <property type="match status" value="1"/>
</dbReference>
<feature type="transmembrane region" description="Helical" evidence="9">
    <location>
        <begin position="170"/>
        <end position="191"/>
    </location>
</feature>
<dbReference type="AlphaFoldDB" id="A0A6B8VJA5"/>
<gene>
    <name evidence="12" type="primary">dppC</name>
    <name evidence="12" type="ORF">CKALI_03355</name>
</gene>
<dbReference type="PROSITE" id="PS50893">
    <property type="entry name" value="ABC_TRANSPORTER_2"/>
    <property type="match status" value="1"/>
</dbReference>
<dbReference type="EMBL" id="CP046452">
    <property type="protein sequence ID" value="QGU01554.1"/>
    <property type="molecule type" value="Genomic_DNA"/>
</dbReference>
<evidence type="ECO:0000256" key="7">
    <source>
        <dbReference type="ARBA" id="ARBA00022989"/>
    </source>
</evidence>
<feature type="transmembrane region" description="Helical" evidence="9">
    <location>
        <begin position="225"/>
        <end position="247"/>
    </location>
</feature>
<evidence type="ECO:0000259" key="10">
    <source>
        <dbReference type="PROSITE" id="PS50893"/>
    </source>
</evidence>
<keyword evidence="8 9" id="KW-0472">Membrane</keyword>
<dbReference type="Pfam" id="PF00005">
    <property type="entry name" value="ABC_tran"/>
    <property type="match status" value="1"/>
</dbReference>
<evidence type="ECO:0000256" key="9">
    <source>
        <dbReference type="RuleBase" id="RU363032"/>
    </source>
</evidence>
<dbReference type="Proteomes" id="UP000427071">
    <property type="component" value="Chromosome"/>
</dbReference>
<dbReference type="GO" id="GO:0005524">
    <property type="term" value="F:ATP binding"/>
    <property type="evidence" value="ECO:0007669"/>
    <property type="project" value="UniProtKB-KW"/>
</dbReference>
<evidence type="ECO:0000256" key="5">
    <source>
        <dbReference type="ARBA" id="ARBA00022741"/>
    </source>
</evidence>
<dbReference type="RefSeq" id="WP_156191947.1">
    <property type="nucleotide sequence ID" value="NZ_CP046452.1"/>
</dbReference>
<evidence type="ECO:0000256" key="3">
    <source>
        <dbReference type="ARBA" id="ARBA00022475"/>
    </source>
</evidence>
<protein>
    <submittedName>
        <fullName evidence="12">Dipeptide transport system permease protein DppC</fullName>
    </submittedName>
</protein>
<keyword evidence="5" id="KW-0547">Nucleotide-binding</keyword>
<dbReference type="Pfam" id="PF00528">
    <property type="entry name" value="BPD_transp_1"/>
    <property type="match status" value="1"/>
</dbReference>
<feature type="domain" description="ABC transporter" evidence="10">
    <location>
        <begin position="266"/>
        <end position="455"/>
    </location>
</feature>
<evidence type="ECO:0000256" key="4">
    <source>
        <dbReference type="ARBA" id="ARBA00022692"/>
    </source>
</evidence>
<evidence type="ECO:0000259" key="11">
    <source>
        <dbReference type="PROSITE" id="PS50928"/>
    </source>
</evidence>
<dbReference type="InterPro" id="IPR003593">
    <property type="entry name" value="AAA+_ATPase"/>
</dbReference>
<keyword evidence="7 9" id="KW-1133">Transmembrane helix</keyword>
<feature type="transmembrane region" description="Helical" evidence="9">
    <location>
        <begin position="106"/>
        <end position="132"/>
    </location>
</feature>
<dbReference type="InterPro" id="IPR000515">
    <property type="entry name" value="MetI-like"/>
</dbReference>